<dbReference type="InterPro" id="IPR036116">
    <property type="entry name" value="FN3_sf"/>
</dbReference>
<name>A0AAD9FYV5_9STRA</name>
<protein>
    <recommendedName>
        <fullName evidence="3">Fibronectin type-III domain-containing protein</fullName>
    </recommendedName>
</protein>
<evidence type="ECO:0000313" key="1">
    <source>
        <dbReference type="EMBL" id="KAK1928817.1"/>
    </source>
</evidence>
<dbReference type="InterPro" id="IPR036770">
    <property type="entry name" value="Ankyrin_rpt-contain_sf"/>
</dbReference>
<sequence>MLLKLLDEHDPMGISIVDANGSHVLHLAAIHGDLSVIQWCAGLTQPSGKISGVTRKTSPVVHLGITTVSGRNMLHYATYNSRLDVLKWLLGPDNPRREELSLGTVDTNGYSVWHYAAMGASLQVCEWLVLEAPGRYQLNIMGQTKEGKTAVELGSARPSHIRQFLEEISKVPSVPSALRCLGADTASLGVGWDLEPASNDARLWETLKPLYFQLEICKKPASLSRASGFLTMLMLMPQTAPGSPRAPPPMSSALMSASYLLHWEPLDELLQPEAREHWLCGLEKDTEYLVRMRVRNRNGFSGYSVPSLSGAFTTSDGGRRRSLSSLQRFFGAIKEDPPVEAIALSFIGNLHFELLEARGLPLPANSLSQMTPPVRFFAVVTIETPSTPDVECSENSCSSTRVIYCVRSRLAALQQDLELSGSSKVWCHPHFSLSTVFRAPESLAHTQVTITVNHESQGQSDSCCMGRVTMRLLDLVQGMPAKLQWLPLINVQDSELDGGLILLRTLFLPNGVSELPHPTIPDTWGRTAEELLSTSLPPALSTRRCNFRMANGNGTSQQGRMRTISFSLKCWSDNRRNGGSILEHWIEVKFEP</sequence>
<dbReference type="EMBL" id="JASMQC010000057">
    <property type="protein sequence ID" value="KAK1928817.1"/>
    <property type="molecule type" value="Genomic_DNA"/>
</dbReference>
<evidence type="ECO:0000313" key="2">
    <source>
        <dbReference type="Proteomes" id="UP001259832"/>
    </source>
</evidence>
<dbReference type="Gene3D" id="1.25.40.20">
    <property type="entry name" value="Ankyrin repeat-containing domain"/>
    <property type="match status" value="1"/>
</dbReference>
<dbReference type="AlphaFoldDB" id="A0AAD9FYV5"/>
<evidence type="ECO:0008006" key="3">
    <source>
        <dbReference type="Google" id="ProtNLM"/>
    </source>
</evidence>
<organism evidence="1 2">
    <name type="scientific">Phytophthora citrophthora</name>
    <dbReference type="NCBI Taxonomy" id="4793"/>
    <lineage>
        <taxon>Eukaryota</taxon>
        <taxon>Sar</taxon>
        <taxon>Stramenopiles</taxon>
        <taxon>Oomycota</taxon>
        <taxon>Peronosporomycetes</taxon>
        <taxon>Peronosporales</taxon>
        <taxon>Peronosporaceae</taxon>
        <taxon>Phytophthora</taxon>
    </lineage>
</organism>
<dbReference type="SMART" id="SM00248">
    <property type="entry name" value="ANK"/>
    <property type="match status" value="3"/>
</dbReference>
<dbReference type="InterPro" id="IPR002110">
    <property type="entry name" value="Ankyrin_rpt"/>
</dbReference>
<accession>A0AAD9FYV5</accession>
<gene>
    <name evidence="1" type="ORF">P3T76_015755</name>
</gene>
<comment type="caution">
    <text evidence="1">The sequence shown here is derived from an EMBL/GenBank/DDBJ whole genome shotgun (WGS) entry which is preliminary data.</text>
</comment>
<proteinExistence type="predicted"/>
<dbReference type="Proteomes" id="UP001259832">
    <property type="component" value="Unassembled WGS sequence"/>
</dbReference>
<dbReference type="SUPFAM" id="SSF49265">
    <property type="entry name" value="Fibronectin type III"/>
    <property type="match status" value="1"/>
</dbReference>
<keyword evidence="2" id="KW-1185">Reference proteome</keyword>
<dbReference type="SUPFAM" id="SSF48403">
    <property type="entry name" value="Ankyrin repeat"/>
    <property type="match status" value="1"/>
</dbReference>
<reference evidence="1" key="1">
    <citation type="submission" date="2023-08" db="EMBL/GenBank/DDBJ databases">
        <title>Reference Genome Resource for the Citrus Pathogen Phytophthora citrophthora.</title>
        <authorList>
            <person name="Moller H."/>
            <person name="Coetzee B."/>
            <person name="Rose L.J."/>
            <person name="Van Niekerk J.M."/>
        </authorList>
    </citation>
    <scope>NUCLEOTIDE SEQUENCE</scope>
    <source>
        <strain evidence="1">STE-U-9442</strain>
    </source>
</reference>